<evidence type="ECO:0000256" key="1">
    <source>
        <dbReference type="PROSITE-ProRule" id="PRU10141"/>
    </source>
</evidence>
<dbReference type="AlphaFoldDB" id="A0A383VBH1"/>
<reference evidence="5 6" key="1">
    <citation type="submission" date="2016-10" db="EMBL/GenBank/DDBJ databases">
        <authorList>
            <person name="Cai Z."/>
        </authorList>
    </citation>
    <scope>NUCLEOTIDE SEQUENCE [LARGE SCALE GENOMIC DNA]</scope>
</reference>
<dbReference type="InterPro" id="IPR000719">
    <property type="entry name" value="Prot_kinase_dom"/>
</dbReference>
<feature type="compositionally biased region" description="Basic and acidic residues" evidence="2">
    <location>
        <begin position="314"/>
        <end position="324"/>
    </location>
</feature>
<keyword evidence="3" id="KW-0812">Transmembrane</keyword>
<dbReference type="Gene3D" id="1.10.510.10">
    <property type="entry name" value="Transferase(Phosphotransferase) domain 1"/>
    <property type="match status" value="1"/>
</dbReference>
<dbReference type="GO" id="GO:0004674">
    <property type="term" value="F:protein serine/threonine kinase activity"/>
    <property type="evidence" value="ECO:0007669"/>
    <property type="project" value="TreeGrafter"/>
</dbReference>
<dbReference type="InterPro" id="IPR001245">
    <property type="entry name" value="Ser-Thr/Tyr_kinase_cat_dom"/>
</dbReference>
<gene>
    <name evidence="5" type="ORF">BQ4739_LOCUS3490</name>
</gene>
<protein>
    <recommendedName>
        <fullName evidence="4">Protein kinase domain-containing protein</fullName>
    </recommendedName>
</protein>
<feature type="transmembrane region" description="Helical" evidence="3">
    <location>
        <begin position="252"/>
        <end position="272"/>
    </location>
</feature>
<feature type="region of interest" description="Disordered" evidence="2">
    <location>
        <begin position="295"/>
        <end position="336"/>
    </location>
</feature>
<dbReference type="Gene3D" id="3.30.200.20">
    <property type="entry name" value="Phosphorylase Kinase, domain 1"/>
    <property type="match status" value="1"/>
</dbReference>
<feature type="binding site" evidence="1">
    <location>
        <position position="386"/>
    </location>
    <ligand>
        <name>ATP</name>
        <dbReference type="ChEBI" id="CHEBI:30616"/>
    </ligand>
</feature>
<evidence type="ECO:0000256" key="2">
    <source>
        <dbReference type="SAM" id="MobiDB-lite"/>
    </source>
</evidence>
<feature type="domain" description="Protein kinase" evidence="4">
    <location>
        <begin position="359"/>
        <end position="686"/>
    </location>
</feature>
<dbReference type="SUPFAM" id="SSF56112">
    <property type="entry name" value="Protein kinase-like (PK-like)"/>
    <property type="match status" value="1"/>
</dbReference>
<keyword evidence="1" id="KW-0547">Nucleotide-binding</keyword>
<dbReference type="InterPro" id="IPR011009">
    <property type="entry name" value="Kinase-like_dom_sf"/>
</dbReference>
<feature type="region of interest" description="Disordered" evidence="2">
    <location>
        <begin position="437"/>
        <end position="477"/>
    </location>
</feature>
<dbReference type="PROSITE" id="PS00107">
    <property type="entry name" value="PROTEIN_KINASE_ATP"/>
    <property type="match status" value="1"/>
</dbReference>
<keyword evidence="6" id="KW-1185">Reference proteome</keyword>
<evidence type="ECO:0000259" key="4">
    <source>
        <dbReference type="PROSITE" id="PS50011"/>
    </source>
</evidence>
<keyword evidence="1" id="KW-0067">ATP-binding</keyword>
<feature type="compositionally biased region" description="Low complexity" evidence="2">
    <location>
        <begin position="295"/>
        <end position="306"/>
    </location>
</feature>
<dbReference type="InterPro" id="IPR051681">
    <property type="entry name" value="Ser/Thr_Kinases-Pseudokinases"/>
</dbReference>
<keyword evidence="3" id="KW-1133">Transmembrane helix</keyword>
<name>A0A383VBH1_TETOB</name>
<dbReference type="InterPro" id="IPR017441">
    <property type="entry name" value="Protein_kinase_ATP_BS"/>
</dbReference>
<evidence type="ECO:0000256" key="3">
    <source>
        <dbReference type="SAM" id="Phobius"/>
    </source>
</evidence>
<evidence type="ECO:0000313" key="5">
    <source>
        <dbReference type="EMBL" id="SZX62915.1"/>
    </source>
</evidence>
<accession>A0A383VBH1</accession>
<keyword evidence="3" id="KW-0472">Membrane</keyword>
<dbReference type="GO" id="GO:0005524">
    <property type="term" value="F:ATP binding"/>
    <property type="evidence" value="ECO:0007669"/>
    <property type="project" value="UniProtKB-UniRule"/>
</dbReference>
<dbReference type="Pfam" id="PF07714">
    <property type="entry name" value="PK_Tyr_Ser-Thr"/>
    <property type="match status" value="2"/>
</dbReference>
<dbReference type="PANTHER" id="PTHR44329:SF214">
    <property type="entry name" value="PROTEIN KINASE DOMAIN-CONTAINING PROTEIN"/>
    <property type="match status" value="1"/>
</dbReference>
<dbReference type="STRING" id="3088.A0A383VBH1"/>
<feature type="compositionally biased region" description="Low complexity" evidence="2">
    <location>
        <begin position="455"/>
        <end position="466"/>
    </location>
</feature>
<dbReference type="Proteomes" id="UP000256970">
    <property type="component" value="Unassembled WGS sequence"/>
</dbReference>
<evidence type="ECO:0000313" key="6">
    <source>
        <dbReference type="Proteomes" id="UP000256970"/>
    </source>
</evidence>
<sequence>MSLIKAAAEVWGSSTSSFSLARELANGTSSIIVVPGNHTVAGEFDDKAGEPIQLTRNVTLTGAQGLDTVLDLAFLHGVVQLCATCVFTITNITMTNERRGPGGLVDLLVGQPSGTSIVRVQSAQRLRLACTSAASNMVVVVQTPRSKILPGPNAPQITGKGDVTWNGRVWPATLMNRNYTVDIPFTKEEGSHHLEGGYALDIANMRSLCKHEVSAACLAVKSPQACIDDLTEQELQAQTAAAAPGRPHPAAIAVPVVAAVLLVAAGIGFLLWRRHRQALQKKELAAAAALAASKPLSSCSSPPSSLHVATYSSNERDGSDVEKSGRHHHSRPCGSKQDGWITTHSVTCPSFEAIKDDSIQFGELLGAGSFGRVYRGRWNGMEVAVKVIEHDASSAVEVENEVLLMMGLQHECIVAAYHYVTYSRSNEARLPAVDDNTTIISDGSTVGRDSGQQLRSGSGHRSSNSGQTSKREAAAKKQKAESHLVMEFCDCGTLTNAVASLRQQQQQQQQQSDEVECQVLPQVLLLLHDVARGLQVIHSNNIVHADLNARNVLVRSNAAAAAGLTAKLADFGLSRAMKQHQTHRTTKTCGTMSHMPPEVLKEGRMSPAMDVYAFGVMMWEVATGSAAFKRLHYGGFYQAVVVAGQRPALPPGMPPDYAGLMQQCWAGAAAERPSADQLVEAVGALIAARESQQ</sequence>
<dbReference type="PANTHER" id="PTHR44329">
    <property type="entry name" value="SERINE/THREONINE-PROTEIN KINASE TNNI3K-RELATED"/>
    <property type="match status" value="1"/>
</dbReference>
<dbReference type="EMBL" id="FNXT01000270">
    <property type="protein sequence ID" value="SZX62915.1"/>
    <property type="molecule type" value="Genomic_DNA"/>
</dbReference>
<proteinExistence type="predicted"/>
<dbReference type="PROSITE" id="PS50011">
    <property type="entry name" value="PROTEIN_KINASE_DOM"/>
    <property type="match status" value="1"/>
</dbReference>
<organism evidence="5 6">
    <name type="scientific">Tetradesmus obliquus</name>
    <name type="common">Green alga</name>
    <name type="synonym">Acutodesmus obliquus</name>
    <dbReference type="NCBI Taxonomy" id="3088"/>
    <lineage>
        <taxon>Eukaryota</taxon>
        <taxon>Viridiplantae</taxon>
        <taxon>Chlorophyta</taxon>
        <taxon>core chlorophytes</taxon>
        <taxon>Chlorophyceae</taxon>
        <taxon>CS clade</taxon>
        <taxon>Sphaeropleales</taxon>
        <taxon>Scenedesmaceae</taxon>
        <taxon>Tetradesmus</taxon>
    </lineage>
</organism>